<evidence type="ECO:0000256" key="1">
    <source>
        <dbReference type="SAM" id="SignalP"/>
    </source>
</evidence>
<name>A0ABR5J294_9ACTN</name>
<organism evidence="3 4">
    <name type="scientific">Streptomyces varsoviensis</name>
    <dbReference type="NCBI Taxonomy" id="67373"/>
    <lineage>
        <taxon>Bacteria</taxon>
        <taxon>Bacillati</taxon>
        <taxon>Actinomycetota</taxon>
        <taxon>Actinomycetes</taxon>
        <taxon>Kitasatosporales</taxon>
        <taxon>Streptomycetaceae</taxon>
        <taxon>Streptomyces</taxon>
    </lineage>
</organism>
<evidence type="ECO:0000259" key="2">
    <source>
        <dbReference type="SMART" id="SM00458"/>
    </source>
</evidence>
<sequence>MMSRIARAALATVSCVAALAGGATTAHAEGASYLSAVPIGEPVVQLQAAHSGKCLEIEHGGTGNGMPAQQRTCDGTDPAQQWQTVAVVGSSFEVVSVPSGKCLEVENSSTKAGARVQQWTCVAGKQQRWQLVLVDQPKGLFQLRPTHTENRCLDIAGAQTGDGVPAQQWYCNQTDAQLWRIQVVK</sequence>
<protein>
    <recommendedName>
        <fullName evidence="2">Ricin B lectin domain-containing protein</fullName>
    </recommendedName>
</protein>
<evidence type="ECO:0000313" key="4">
    <source>
        <dbReference type="Proteomes" id="UP000037020"/>
    </source>
</evidence>
<feature type="chain" id="PRO_5046224991" description="Ricin B lectin domain-containing protein" evidence="1">
    <location>
        <begin position="29"/>
        <end position="185"/>
    </location>
</feature>
<reference evidence="3 4" key="1">
    <citation type="submission" date="2015-07" db="EMBL/GenBank/DDBJ databases">
        <authorList>
            <person name="Ju K.-S."/>
            <person name="Doroghazi J.R."/>
            <person name="Metcalf W.W."/>
        </authorList>
    </citation>
    <scope>NUCLEOTIDE SEQUENCE [LARGE SCALE GENOMIC DNA]</scope>
    <source>
        <strain evidence="3 4">NRRL B-3589</strain>
    </source>
</reference>
<dbReference type="PROSITE" id="PS50231">
    <property type="entry name" value="RICIN_B_LECTIN"/>
    <property type="match status" value="1"/>
</dbReference>
<dbReference type="InterPro" id="IPR035992">
    <property type="entry name" value="Ricin_B-like_lectins"/>
</dbReference>
<proteinExistence type="predicted"/>
<dbReference type="Proteomes" id="UP000037020">
    <property type="component" value="Unassembled WGS sequence"/>
</dbReference>
<keyword evidence="4" id="KW-1185">Reference proteome</keyword>
<dbReference type="InterPro" id="IPR000772">
    <property type="entry name" value="Ricin_B_lectin"/>
</dbReference>
<feature type="signal peptide" evidence="1">
    <location>
        <begin position="1"/>
        <end position="28"/>
    </location>
</feature>
<keyword evidence="1" id="KW-0732">Signal</keyword>
<dbReference type="CDD" id="cd00161">
    <property type="entry name" value="beta-trefoil_Ricin-like"/>
    <property type="match status" value="1"/>
</dbReference>
<dbReference type="RefSeq" id="WP_030882768.1">
    <property type="nucleotide sequence ID" value="NZ_JBIRHZ010000013.1"/>
</dbReference>
<gene>
    <name evidence="3" type="ORF">ADK38_25210</name>
</gene>
<comment type="caution">
    <text evidence="3">The sequence shown here is derived from an EMBL/GenBank/DDBJ whole genome shotgun (WGS) entry which is preliminary data.</text>
</comment>
<evidence type="ECO:0000313" key="3">
    <source>
        <dbReference type="EMBL" id="KOG87479.1"/>
    </source>
</evidence>
<dbReference type="SMART" id="SM00458">
    <property type="entry name" value="RICIN"/>
    <property type="match status" value="1"/>
</dbReference>
<dbReference type="Pfam" id="PF14200">
    <property type="entry name" value="RicinB_lectin_2"/>
    <property type="match status" value="1"/>
</dbReference>
<dbReference type="SUPFAM" id="SSF50370">
    <property type="entry name" value="Ricin B-like lectins"/>
    <property type="match status" value="1"/>
</dbReference>
<accession>A0ABR5J294</accession>
<feature type="domain" description="Ricin B lectin" evidence="2">
    <location>
        <begin position="41"/>
        <end position="182"/>
    </location>
</feature>
<dbReference type="Gene3D" id="2.80.10.50">
    <property type="match status" value="3"/>
</dbReference>
<dbReference type="EMBL" id="LGUT01002208">
    <property type="protein sequence ID" value="KOG87479.1"/>
    <property type="molecule type" value="Genomic_DNA"/>
</dbReference>